<proteinExistence type="predicted"/>
<dbReference type="Gene3D" id="2.40.50.140">
    <property type="entry name" value="Nucleic acid-binding proteins"/>
    <property type="match status" value="1"/>
</dbReference>
<dbReference type="Pfam" id="PF13289">
    <property type="entry name" value="SIR2_2"/>
    <property type="match status" value="1"/>
</dbReference>
<comment type="caution">
    <text evidence="2">The sequence shown here is derived from an EMBL/GenBank/DDBJ whole genome shotgun (WGS) entry which is preliminary data.</text>
</comment>
<reference evidence="2" key="1">
    <citation type="journal article" date="2023" name="Int. J. Syst. Evol. Microbiol.">
        <title>Methylocystis iwaonis sp. nov., a type II methane-oxidizing bacterium from surface soil of a rice paddy field in Japan, and emended description of the genus Methylocystis (ex Whittenbury et al. 1970) Bowman et al. 1993.</title>
        <authorList>
            <person name="Kaise H."/>
            <person name="Sawadogo J.B."/>
            <person name="Alam M.S."/>
            <person name="Ueno C."/>
            <person name="Dianou D."/>
            <person name="Shinjo R."/>
            <person name="Asakawa S."/>
        </authorList>
    </citation>
    <scope>NUCLEOTIDE SEQUENCE</scope>
    <source>
        <strain evidence="2">LMG27198</strain>
    </source>
</reference>
<dbReference type="SUPFAM" id="SSF50249">
    <property type="entry name" value="Nucleic acid-binding proteins"/>
    <property type="match status" value="1"/>
</dbReference>
<feature type="domain" description="Novel STAND NTPase 5" evidence="1">
    <location>
        <begin position="285"/>
        <end position="430"/>
    </location>
</feature>
<dbReference type="SUPFAM" id="SSF48452">
    <property type="entry name" value="TPR-like"/>
    <property type="match status" value="1"/>
</dbReference>
<sequence length="1003" mass="113424">MPLGDTLRDSICDKFFDGKLKHLQLTAVAAMAATEVGLTHLQKYIRDLFFEFQPGDFHLLVPTFRWRAIASTNFDLIIERAYEKARGSVQTLVKSVKDGDLFDTRMREVSDPVGFLKLHGCIDSYTDSDVPLILGQDQYASYATNRTRFYARLRDYGFENPIVFCGYSIADAHIQQVLFDLTDKSIKRPMFYNISPGLSDIESRYWSGHQVTCIPATFEQFLRELDNKITSVARQLRRPDMAGQLSLATHYRVARATESDSLRSFIERDVSHLHGGFVASPQDAREFYRGYDTGFGCITQSLDIRRPITDSIIVDAILADDNTRKNAEFFLIKAPAGNGKTVALKRVAWEAGISYEKIVLYAEGAAGIRIEPIEEIFSLTGKRIYLFVDRVALYRTELKKLLDASRSRKIPLTVLGAERENEWNIYCDQLEPFVLQDFSIGYLSRDEISELLKKLEEHRALGLLSDRTPEERIDAFSNRANSQLLVALHETTMGVPFEKIILDEYERIKPREAQSLYLQICALHQFGAPVRAGLVSRVSKISFTEFSQRFLKPLAEVVLVDSDKHVRGDIFYRSRHRHVAELVFNQALVSEEDRYDLLATLISSINIDYSSDRETFSRLIRGRNVITMFANVNLGRLLFEKAEAAAKGDSFVLQQRAVFELHHPQGSLDEASEAALRAATLSPNNRSIKHTQAEVARRQALETQDPLRKQSYRKAARGMLGGDIGMLTEYDLWTRAKVALDELREMLGKPGTVSADADSAVLAATKEAEGAIEKARSSFPESSDLLAAEAELQDLLNNAPKALSALEKAFKINPRQDWLAVRLARRYEADGNRSKAIEVMQHCLRENADSRSAHLELAHFLKREGANRKDILGHLRQSFAAGDNNFEAQFWYARELFIDNRASDAKSVFDSLNERAWGRFRTTAAAIVEDGHGNLLDYNGSVSRKEEGYAFVKPIDFPLDIFASRAASAREDWDRLRAGSQIVFNLAFNRRGPQAVNITLRRT</sequence>
<evidence type="ECO:0000313" key="2">
    <source>
        <dbReference type="EMBL" id="GLI95313.1"/>
    </source>
</evidence>
<evidence type="ECO:0000313" key="3">
    <source>
        <dbReference type="Proteomes" id="UP001144323"/>
    </source>
</evidence>
<accession>A0A9W6GYH1</accession>
<name>A0A9W6GYH1_9HYPH</name>
<dbReference type="InterPro" id="IPR057574">
    <property type="entry name" value="nSTAND_NTPase5_dom"/>
</dbReference>
<organism evidence="2 3">
    <name type="scientific">Methylocystis echinoides</name>
    <dbReference type="NCBI Taxonomy" id="29468"/>
    <lineage>
        <taxon>Bacteria</taxon>
        <taxon>Pseudomonadati</taxon>
        <taxon>Pseudomonadota</taxon>
        <taxon>Alphaproteobacteria</taxon>
        <taxon>Hyphomicrobiales</taxon>
        <taxon>Methylocystaceae</taxon>
        <taxon>Methylocystis</taxon>
    </lineage>
</organism>
<evidence type="ECO:0000259" key="1">
    <source>
        <dbReference type="Pfam" id="PF25199"/>
    </source>
</evidence>
<dbReference type="Pfam" id="PF25199">
    <property type="entry name" value="nSTAND_NTPase5"/>
    <property type="match status" value="1"/>
</dbReference>
<dbReference type="InterPro" id="IPR011990">
    <property type="entry name" value="TPR-like_helical_dom_sf"/>
</dbReference>
<dbReference type="InterPro" id="IPR012340">
    <property type="entry name" value="NA-bd_OB-fold"/>
</dbReference>
<dbReference type="Gene3D" id="1.25.40.10">
    <property type="entry name" value="Tetratricopeptide repeat domain"/>
    <property type="match status" value="1"/>
</dbReference>
<keyword evidence="3" id="KW-1185">Reference proteome</keyword>
<protein>
    <submittedName>
        <fullName evidence="2">SIR2 family protein</fullName>
    </submittedName>
</protein>
<dbReference type="EMBL" id="BSEC01000002">
    <property type="protein sequence ID" value="GLI95313.1"/>
    <property type="molecule type" value="Genomic_DNA"/>
</dbReference>
<dbReference type="AlphaFoldDB" id="A0A9W6GYH1"/>
<dbReference type="Proteomes" id="UP001144323">
    <property type="component" value="Unassembled WGS sequence"/>
</dbReference>
<gene>
    <name evidence="2" type="ORF">LMG27198_43050</name>
</gene>